<dbReference type="EMBL" id="JBHLVX010000022">
    <property type="protein sequence ID" value="MFC0267611.1"/>
    <property type="molecule type" value="Genomic_DNA"/>
</dbReference>
<dbReference type="InterPro" id="IPR010982">
    <property type="entry name" value="Lambda_DNA-bd_dom_sf"/>
</dbReference>
<proteinExistence type="predicted"/>
<sequence length="110" mass="11953">MNVPTENLQIISGPDGAPAFVVIPYADYMAGQPESGFIPNEVVGMIVNDGLTLVAAWRKYLKLTQAEVAERIGISQSAYAQQEKSEAPRRDTLKKIALAFGISLEQLSED</sequence>
<keyword evidence="4" id="KW-1185">Reference proteome</keyword>
<accession>A0ABV6G1Q2</accession>
<name>A0ABV6G1Q2_9GAMM</name>
<gene>
    <name evidence="2" type="ORF">ACFFHW_05995</name>
    <name evidence="3" type="ORF">ACFFHW_06315</name>
</gene>
<evidence type="ECO:0000313" key="3">
    <source>
        <dbReference type="EMBL" id="MFC0267611.1"/>
    </source>
</evidence>
<dbReference type="RefSeq" id="WP_019950557.1">
    <property type="nucleotide sequence ID" value="NZ_JBHLVX010000021.1"/>
</dbReference>
<reference evidence="2 4" key="1">
    <citation type="submission" date="2024-09" db="EMBL/GenBank/DDBJ databases">
        <authorList>
            <person name="Sun Q."/>
            <person name="Mori K."/>
        </authorList>
    </citation>
    <scope>NUCLEOTIDE SEQUENCE [LARGE SCALE GENOMIC DNA]</scope>
    <source>
        <strain evidence="2 4">CCM 7415</strain>
    </source>
</reference>
<dbReference type="SMART" id="SM00530">
    <property type="entry name" value="HTH_XRE"/>
    <property type="match status" value="1"/>
</dbReference>
<evidence type="ECO:0000259" key="1">
    <source>
        <dbReference type="PROSITE" id="PS50943"/>
    </source>
</evidence>
<dbReference type="CDD" id="cd00093">
    <property type="entry name" value="HTH_XRE"/>
    <property type="match status" value="1"/>
</dbReference>
<dbReference type="InterPro" id="IPR001387">
    <property type="entry name" value="Cro/C1-type_HTH"/>
</dbReference>
<comment type="caution">
    <text evidence="2">The sequence shown here is derived from an EMBL/GenBank/DDBJ whole genome shotgun (WGS) entry which is preliminary data.</text>
</comment>
<dbReference type="Gene3D" id="1.10.260.40">
    <property type="entry name" value="lambda repressor-like DNA-binding domains"/>
    <property type="match status" value="1"/>
</dbReference>
<dbReference type="SUPFAM" id="SSF47413">
    <property type="entry name" value="lambda repressor-like DNA-binding domains"/>
    <property type="match status" value="1"/>
</dbReference>
<protein>
    <submittedName>
        <fullName evidence="2">Helix-turn-helix domain-containing protein</fullName>
    </submittedName>
</protein>
<dbReference type="PROSITE" id="PS50943">
    <property type="entry name" value="HTH_CROC1"/>
    <property type="match status" value="1"/>
</dbReference>
<dbReference type="EMBL" id="JBHLVX010000021">
    <property type="protein sequence ID" value="MFC0267551.1"/>
    <property type="molecule type" value="Genomic_DNA"/>
</dbReference>
<evidence type="ECO:0000313" key="4">
    <source>
        <dbReference type="Proteomes" id="UP001589814"/>
    </source>
</evidence>
<dbReference type="Pfam" id="PF01381">
    <property type="entry name" value="HTH_3"/>
    <property type="match status" value="1"/>
</dbReference>
<feature type="domain" description="HTH cro/C1-type" evidence="1">
    <location>
        <begin position="54"/>
        <end position="107"/>
    </location>
</feature>
<evidence type="ECO:0000313" key="2">
    <source>
        <dbReference type="EMBL" id="MFC0267551.1"/>
    </source>
</evidence>
<dbReference type="Proteomes" id="UP001589814">
    <property type="component" value="Unassembled WGS sequence"/>
</dbReference>
<organism evidence="2 4">
    <name type="scientific">Kushneria aurantia</name>
    <dbReference type="NCBI Taxonomy" id="504092"/>
    <lineage>
        <taxon>Bacteria</taxon>
        <taxon>Pseudomonadati</taxon>
        <taxon>Pseudomonadota</taxon>
        <taxon>Gammaproteobacteria</taxon>
        <taxon>Oceanospirillales</taxon>
        <taxon>Halomonadaceae</taxon>
        <taxon>Kushneria</taxon>
    </lineage>
</organism>